<evidence type="ECO:0000313" key="9">
    <source>
        <dbReference type="Proteomes" id="UP000177950"/>
    </source>
</evidence>
<keyword evidence="6" id="KW-0012">Acyltransferase</keyword>
<evidence type="ECO:0000256" key="6">
    <source>
        <dbReference type="ARBA" id="ARBA00023315"/>
    </source>
</evidence>
<keyword evidence="7" id="KW-1133">Transmembrane helix</keyword>
<evidence type="ECO:0000256" key="5">
    <source>
        <dbReference type="ARBA" id="ARBA00023136"/>
    </source>
</evidence>
<dbReference type="PANTHER" id="PTHR30606">
    <property type="entry name" value="LIPID A BIOSYNTHESIS LAUROYL ACYLTRANSFERASE"/>
    <property type="match status" value="1"/>
</dbReference>
<comment type="caution">
    <text evidence="8">The sequence shown here is derived from an EMBL/GenBank/DDBJ whole genome shotgun (WGS) entry which is preliminary data.</text>
</comment>
<dbReference type="InterPro" id="IPR004960">
    <property type="entry name" value="LipA_acyltrans"/>
</dbReference>
<dbReference type="GO" id="GO:0016746">
    <property type="term" value="F:acyltransferase activity"/>
    <property type="evidence" value="ECO:0007669"/>
    <property type="project" value="UniProtKB-KW"/>
</dbReference>
<keyword evidence="4" id="KW-0808">Transferase</keyword>
<organism evidence="8 9">
    <name type="scientific">Candidatus Muproteobacteria bacterium RBG_19FT_COMBO_61_10</name>
    <dbReference type="NCBI Taxonomy" id="1817761"/>
    <lineage>
        <taxon>Bacteria</taxon>
        <taxon>Pseudomonadati</taxon>
        <taxon>Pseudomonadota</taxon>
        <taxon>Candidatus Muproteobacteria</taxon>
    </lineage>
</organism>
<evidence type="ECO:0000256" key="7">
    <source>
        <dbReference type="SAM" id="Phobius"/>
    </source>
</evidence>
<dbReference type="PIRSF" id="PIRSF026649">
    <property type="entry name" value="MsbB"/>
    <property type="match status" value="1"/>
</dbReference>
<dbReference type="AlphaFoldDB" id="A0A1F6UKX0"/>
<dbReference type="EMBL" id="MFSV01000094">
    <property type="protein sequence ID" value="OGI58021.1"/>
    <property type="molecule type" value="Genomic_DNA"/>
</dbReference>
<keyword evidence="5 7" id="KW-0472">Membrane</keyword>
<feature type="transmembrane region" description="Helical" evidence="7">
    <location>
        <begin position="12"/>
        <end position="29"/>
    </location>
</feature>
<evidence type="ECO:0000256" key="3">
    <source>
        <dbReference type="ARBA" id="ARBA00022519"/>
    </source>
</evidence>
<accession>A0A1F6UKX0</accession>
<evidence type="ECO:0000256" key="4">
    <source>
        <dbReference type="ARBA" id="ARBA00022679"/>
    </source>
</evidence>
<dbReference type="PANTHER" id="PTHR30606:SF9">
    <property type="entry name" value="LIPID A BIOSYNTHESIS LAUROYLTRANSFERASE"/>
    <property type="match status" value="1"/>
</dbReference>
<keyword evidence="3" id="KW-0997">Cell inner membrane</keyword>
<evidence type="ECO:0008006" key="10">
    <source>
        <dbReference type="Google" id="ProtNLM"/>
    </source>
</evidence>
<dbReference type="GO" id="GO:0009247">
    <property type="term" value="P:glycolipid biosynthetic process"/>
    <property type="evidence" value="ECO:0007669"/>
    <property type="project" value="UniProtKB-ARBA"/>
</dbReference>
<evidence type="ECO:0000256" key="1">
    <source>
        <dbReference type="ARBA" id="ARBA00004533"/>
    </source>
</evidence>
<dbReference type="CDD" id="cd07984">
    <property type="entry name" value="LPLAT_LABLAT-like"/>
    <property type="match status" value="1"/>
</dbReference>
<keyword evidence="7" id="KW-0812">Transmembrane</keyword>
<dbReference type="Proteomes" id="UP000177950">
    <property type="component" value="Unassembled WGS sequence"/>
</dbReference>
<sequence length="290" mass="33378">MGVLRLCSLLPYPMVVMLGSGVGGLYYALSAKRRRIARTNIALCFPEWSAQERQVCLRRHFHHWGRASLSVGIAWWGSPARLKRLVRFRGREHYDQALAQGRRVMLLAPHFVGLEMAGALLSMERHMVSMYKGPKNALFDWAMRRARARFDLIMIERSTGIRSILRFMQTGRPFYYLPDQDPGEASFEFVPFFGVPTATITAMSRIADMAKAVVIPCFIRQLPAGQGYEISFKPVMEGFPSGDLMHDVTRMNAEIEKGVREMPEQYMWTYKRFKTRPENAQCLYARRKTP</sequence>
<evidence type="ECO:0000313" key="8">
    <source>
        <dbReference type="EMBL" id="OGI58021.1"/>
    </source>
</evidence>
<reference evidence="8 9" key="1">
    <citation type="journal article" date="2016" name="Nat. Commun.">
        <title>Thousands of microbial genomes shed light on interconnected biogeochemical processes in an aquifer system.</title>
        <authorList>
            <person name="Anantharaman K."/>
            <person name="Brown C.T."/>
            <person name="Hug L.A."/>
            <person name="Sharon I."/>
            <person name="Castelle C.J."/>
            <person name="Probst A.J."/>
            <person name="Thomas B.C."/>
            <person name="Singh A."/>
            <person name="Wilkins M.J."/>
            <person name="Karaoz U."/>
            <person name="Brodie E.L."/>
            <person name="Williams K.H."/>
            <person name="Hubbard S.S."/>
            <person name="Banfield J.F."/>
        </authorList>
    </citation>
    <scope>NUCLEOTIDE SEQUENCE [LARGE SCALE GENOMIC DNA]</scope>
</reference>
<dbReference type="GO" id="GO:0005886">
    <property type="term" value="C:plasma membrane"/>
    <property type="evidence" value="ECO:0007669"/>
    <property type="project" value="UniProtKB-SubCell"/>
</dbReference>
<protein>
    <recommendedName>
        <fullName evidence="10">Lipid A biosynthesis acyltransferase</fullName>
    </recommendedName>
</protein>
<proteinExistence type="predicted"/>
<name>A0A1F6UKX0_9PROT</name>
<dbReference type="Pfam" id="PF03279">
    <property type="entry name" value="Lip_A_acyltrans"/>
    <property type="match status" value="1"/>
</dbReference>
<comment type="subcellular location">
    <subcellularLocation>
        <location evidence="1">Cell inner membrane</location>
    </subcellularLocation>
</comment>
<keyword evidence="2" id="KW-1003">Cell membrane</keyword>
<gene>
    <name evidence="8" type="ORF">A2V58_04955</name>
</gene>
<evidence type="ECO:0000256" key="2">
    <source>
        <dbReference type="ARBA" id="ARBA00022475"/>
    </source>
</evidence>